<dbReference type="Proteomes" id="UP000241867">
    <property type="component" value="Segment"/>
</dbReference>
<sequence length="744" mass="80997">MNPQFAQPKGSTSKESNKDSIARKFGCKKSEVVYAKSGQSLSGYKVIYDKETQRAYSLPVDIPAGTTAISLSASALLVHSGGSVDLGELASQRNEYNVLPGSFTTGAIVSTKNDVLTHNGIQYRWNGSLPKVVPQNSLPSSDDNWIGLGASYLKEQLNSTSGASMVVLANGKTIEEEFAEEAAWQNQENMVRTVIPNVYHHIRGVQRHSGKNLAWSAPDVAIDKLNPTDTVFYRMPQIVKTGDGTLMIFCNELHGNNTDIGATPDQQCNIVMKYSIDNGWSWSAKVVVANFGATYQNGEIAAVYNPVDGRVYCYFTSCKGQLGWGYSQPGNDPNTSSQIYVTYCDAEAPTIWRTPANITATLKPATADFIWTSPTKPVVLPDGKMAMIVSTVTGSRVDSFLTIMKYDIKYSMDYVLSSEESGGEVGLNLLPDGRMVMNSRAYHTTDLKGLQKFYISDHQFKNWQHLSDLVTSDSKGDLVPIFDGVNGVLTWAFTCANGVGDNSIGRTNYRVWISRDLVTWGLAPTGDINTSDSVGYIASMPGGDDGYVISTSESGGFGGIWFTQWNAKYIQNRNYNRYHKELRELESVDETAMLASGAIPNYSFYVNKDSNLINFNRNGTPVKIQQLGVSQNAVDKYTTTQTLASIPVDGVDIVLVTGSGITLTLSGFSGGYMGQRVTVISDSSGGGVVLKRADTTLPTVTDRFHFNVAGAFTALRVDYATKMMVTLVKTPSGWFTESIANVTI</sequence>
<evidence type="ECO:0000313" key="4">
    <source>
        <dbReference type="Proteomes" id="UP000241867"/>
    </source>
</evidence>
<evidence type="ECO:0000313" key="3">
    <source>
        <dbReference type="EMBL" id="ATW66765.1"/>
    </source>
</evidence>
<dbReference type="GeneID" id="55808813"/>
<dbReference type="Gene3D" id="2.10.10.80">
    <property type="match status" value="1"/>
</dbReference>
<organism evidence="3 4">
    <name type="scientific">Escherichia phage FEC14</name>
    <dbReference type="NCBI Taxonomy" id="2053671"/>
    <lineage>
        <taxon>Viruses</taxon>
        <taxon>Duplodnaviria</taxon>
        <taxon>Heunggongvirae</taxon>
        <taxon>Uroviricota</taxon>
        <taxon>Caudoviricetes</taxon>
        <taxon>Pantevenvirales</taxon>
        <taxon>Ackermannviridae</taxon>
        <taxon>Cvivirinae</taxon>
        <taxon>Kuttervirus</taxon>
        <taxon>Kuttervirus FEC14</taxon>
    </lineage>
</organism>
<evidence type="ECO:0000256" key="1">
    <source>
        <dbReference type="SAM" id="MobiDB-lite"/>
    </source>
</evidence>
<keyword evidence="4" id="KW-1185">Reference proteome</keyword>
<proteinExistence type="predicted"/>
<dbReference type="CDD" id="cd15482">
    <property type="entry name" value="Sialidase_non-viral"/>
    <property type="match status" value="1"/>
</dbReference>
<evidence type="ECO:0000259" key="2">
    <source>
        <dbReference type="Pfam" id="PF18668"/>
    </source>
</evidence>
<accession>A0A2H4PNV8</accession>
<dbReference type="Pfam" id="PF18668">
    <property type="entry name" value="Tail_spike_N"/>
    <property type="match status" value="1"/>
</dbReference>
<name>A0A2H4PNV8_9CAUD</name>
<protein>
    <submittedName>
        <fullName evidence="3">Tail fibers protein</fullName>
    </submittedName>
</protein>
<dbReference type="Gene3D" id="3.30.2020.50">
    <property type="match status" value="1"/>
</dbReference>
<dbReference type="InterPro" id="IPR040775">
    <property type="entry name" value="Tail_spike_N"/>
</dbReference>
<reference evidence="3" key="1">
    <citation type="submission" date="2017-10" db="EMBL/GenBank/DDBJ databases">
        <title>Characterization and Complete Genome Sequence Analysis of a Lytic Bacteriophage FEC14 infecting Escherichia coli O157:H7.</title>
        <authorList>
            <person name="Fan C."/>
            <person name="Zhao C."/>
            <person name="Hao Y."/>
            <person name="Jiang H."/>
            <person name="Sun Y."/>
        </authorList>
    </citation>
    <scope>NUCLEOTIDE SEQUENCE [LARGE SCALE GENOMIC DNA]</scope>
</reference>
<dbReference type="InterPro" id="IPR036278">
    <property type="entry name" value="Sialidase_sf"/>
</dbReference>
<feature type="domain" description="Tail spike TSP1/Gp66 N-terminal" evidence="2">
    <location>
        <begin position="91"/>
        <end position="141"/>
    </location>
</feature>
<feature type="compositionally biased region" description="Polar residues" evidence="1">
    <location>
        <begin position="1"/>
        <end position="14"/>
    </location>
</feature>
<dbReference type="KEGG" id="vg:55808813"/>
<dbReference type="EMBL" id="MG383452">
    <property type="protein sequence ID" value="ATW66765.1"/>
    <property type="molecule type" value="Genomic_DNA"/>
</dbReference>
<dbReference type="SUPFAM" id="SSF50939">
    <property type="entry name" value="Sialidases"/>
    <property type="match status" value="1"/>
</dbReference>
<feature type="region of interest" description="Disordered" evidence="1">
    <location>
        <begin position="1"/>
        <end position="20"/>
    </location>
</feature>
<dbReference type="RefSeq" id="YP_009879581.1">
    <property type="nucleotide sequence ID" value="NC_049427.1"/>
</dbReference>
<dbReference type="Gene3D" id="2.120.10.10">
    <property type="match status" value="1"/>
</dbReference>